<feature type="domain" description="AB hydrolase-1" evidence="3">
    <location>
        <begin position="26"/>
        <end position="263"/>
    </location>
</feature>
<dbReference type="OrthoDB" id="9785847at2"/>
<accession>A0A4U3LVK0</accession>
<dbReference type="Proteomes" id="UP000305836">
    <property type="component" value="Unassembled WGS sequence"/>
</dbReference>
<dbReference type="Pfam" id="PF00561">
    <property type="entry name" value="Abhydrolase_1"/>
    <property type="match status" value="1"/>
</dbReference>
<comment type="similarity">
    <text evidence="2">Belongs to the AB hydrolase superfamily. Bacterial non-heme haloperoxidase / perhydrolase family.</text>
</comment>
<dbReference type="PANTHER" id="PTHR43433:SF4">
    <property type="entry name" value="NON-HEME CHLOROPEROXIDASE-RELATED"/>
    <property type="match status" value="1"/>
</dbReference>
<keyword evidence="1" id="KW-0575">Peroxidase</keyword>
<comment type="caution">
    <text evidence="4">The sequence shown here is derived from an EMBL/GenBank/DDBJ whole genome shotgun (WGS) entry which is preliminary data.</text>
</comment>
<dbReference type="GO" id="GO:0004601">
    <property type="term" value="F:peroxidase activity"/>
    <property type="evidence" value="ECO:0007669"/>
    <property type="project" value="UniProtKB-KW"/>
</dbReference>
<dbReference type="SUPFAM" id="SSF53474">
    <property type="entry name" value="alpha/beta-Hydrolases"/>
    <property type="match status" value="1"/>
</dbReference>
<evidence type="ECO:0000313" key="4">
    <source>
        <dbReference type="EMBL" id="TKK80145.1"/>
    </source>
</evidence>
<dbReference type="InterPro" id="IPR029058">
    <property type="entry name" value="AB_hydrolase_fold"/>
</dbReference>
<sequence length="282" mass="30782">MPRITVGTENSAPIEIHYEDHGSGQPVVLIHGYPLSGASWEKQERVLLQAGYRVVTYDRRGFGKSGQPTIGYDYDTFAADLNALLEYLDLTEVALVGFSMGTGEVTRYLGTYGSGRVTKAVLMGAIPPFLLKTGDNPEGVDGAVFDEIKAAIVKDRPAYFKDFLDNFYNVDVLGGTRISEQAWQDSFTVAIGASAYAAHACVDTWLTDFRDDLPKIDVPTLLIHGDADRILPYAATAARLPGLIKDLRFVTVEGGPHNIAWTFPEEVNQALLTFLSATGEEK</sequence>
<dbReference type="PRINTS" id="PR00412">
    <property type="entry name" value="EPOXHYDRLASE"/>
</dbReference>
<dbReference type="RefSeq" id="WP_137255085.1">
    <property type="nucleotide sequence ID" value="NZ_JBHSPQ010000001.1"/>
</dbReference>
<gene>
    <name evidence="4" type="ORF">FDA38_17585</name>
</gene>
<evidence type="ECO:0000256" key="2">
    <source>
        <dbReference type="ARBA" id="ARBA00038128"/>
    </source>
</evidence>
<dbReference type="InterPro" id="IPR050471">
    <property type="entry name" value="AB_hydrolase"/>
</dbReference>
<dbReference type="PANTHER" id="PTHR43433">
    <property type="entry name" value="HYDROLASE, ALPHA/BETA FOLD FAMILY PROTEIN"/>
    <property type="match status" value="1"/>
</dbReference>
<keyword evidence="4" id="KW-0378">Hydrolase</keyword>
<organism evidence="4 5">
    <name type="scientific">Kribbella jiaozuonensis</name>
    <dbReference type="NCBI Taxonomy" id="2575441"/>
    <lineage>
        <taxon>Bacteria</taxon>
        <taxon>Bacillati</taxon>
        <taxon>Actinomycetota</taxon>
        <taxon>Actinomycetes</taxon>
        <taxon>Propionibacteriales</taxon>
        <taxon>Kribbellaceae</taxon>
        <taxon>Kribbella</taxon>
    </lineage>
</organism>
<name>A0A4U3LVK0_9ACTN</name>
<protein>
    <submittedName>
        <fullName evidence="4">Alpha/beta hydrolase</fullName>
    </submittedName>
</protein>
<dbReference type="InterPro" id="IPR000639">
    <property type="entry name" value="Epox_hydrolase-like"/>
</dbReference>
<proteinExistence type="inferred from homology"/>
<dbReference type="InterPro" id="IPR000073">
    <property type="entry name" value="AB_hydrolase_1"/>
</dbReference>
<keyword evidence="5" id="KW-1185">Reference proteome</keyword>
<evidence type="ECO:0000256" key="1">
    <source>
        <dbReference type="ARBA" id="ARBA00022559"/>
    </source>
</evidence>
<evidence type="ECO:0000313" key="5">
    <source>
        <dbReference type="Proteomes" id="UP000305836"/>
    </source>
</evidence>
<dbReference type="FunFam" id="3.40.50.1820:FF:000205">
    <property type="entry name" value="Non-haem bromoperoxidase BPO-A2"/>
    <property type="match status" value="1"/>
</dbReference>
<evidence type="ECO:0000259" key="3">
    <source>
        <dbReference type="Pfam" id="PF00561"/>
    </source>
</evidence>
<dbReference type="GO" id="GO:0016787">
    <property type="term" value="F:hydrolase activity"/>
    <property type="evidence" value="ECO:0007669"/>
    <property type="project" value="UniProtKB-KW"/>
</dbReference>
<dbReference type="AlphaFoldDB" id="A0A4U3LVK0"/>
<keyword evidence="1" id="KW-0560">Oxidoreductase</keyword>
<dbReference type="Gene3D" id="3.40.50.1820">
    <property type="entry name" value="alpha/beta hydrolase"/>
    <property type="match status" value="1"/>
</dbReference>
<reference evidence="4 5" key="1">
    <citation type="submission" date="2019-04" db="EMBL/GenBank/DDBJ databases">
        <title>Kribbella sp. NEAU-THZ 27 nov., a novel actinomycete isolated from soil.</title>
        <authorList>
            <person name="Duan L."/>
        </authorList>
    </citation>
    <scope>NUCLEOTIDE SEQUENCE [LARGE SCALE GENOMIC DNA]</scope>
    <source>
        <strain evidence="5">NEAU-THZ27</strain>
    </source>
</reference>
<dbReference type="PRINTS" id="PR00111">
    <property type="entry name" value="ABHYDROLASE"/>
</dbReference>
<dbReference type="EMBL" id="SZPZ01000002">
    <property type="protein sequence ID" value="TKK80145.1"/>
    <property type="molecule type" value="Genomic_DNA"/>
</dbReference>